<dbReference type="Gene3D" id="1.20.5.110">
    <property type="match status" value="1"/>
</dbReference>
<feature type="region of interest" description="Disordered" evidence="5">
    <location>
        <begin position="192"/>
        <end position="213"/>
    </location>
</feature>
<reference evidence="7" key="1">
    <citation type="submission" date="2025-08" db="UniProtKB">
        <authorList>
            <consortium name="RefSeq"/>
        </authorList>
    </citation>
    <scope>IDENTIFICATION</scope>
</reference>
<proteinExistence type="inferred from homology"/>
<dbReference type="RefSeq" id="XP_014670713.1">
    <property type="nucleotide sequence ID" value="XM_014815227.1"/>
</dbReference>
<evidence type="ECO:0000256" key="1">
    <source>
        <dbReference type="ARBA" id="ARBA00005640"/>
    </source>
</evidence>
<keyword evidence="2 4" id="KW-0689">Ribosomal protein</keyword>
<dbReference type="PROSITE" id="PS01104">
    <property type="entry name" value="RIBOSOMAL_L13E"/>
    <property type="match status" value="1"/>
</dbReference>
<evidence type="ECO:0000313" key="7">
    <source>
        <dbReference type="RefSeq" id="XP_014670713.1"/>
    </source>
</evidence>
<dbReference type="PANTHER" id="PTHR11722:SF0">
    <property type="entry name" value="LARGE RIBOSOMAL SUBUNIT PROTEIN EL13"/>
    <property type="match status" value="1"/>
</dbReference>
<evidence type="ECO:0000256" key="5">
    <source>
        <dbReference type="SAM" id="MobiDB-lite"/>
    </source>
</evidence>
<dbReference type="Proteomes" id="UP000695022">
    <property type="component" value="Unplaced"/>
</dbReference>
<comment type="similarity">
    <text evidence="1 4">Belongs to the eukaryotic ribosomal protein eL13 family.</text>
</comment>
<sequence length="213" mass="24697">MPLKRNNIICNGHFHKDWQRYVKTWFNQPARKQRRHTSRVKKARTVAPRPIGSLRPAVRCPTFRYNTRMRAGRGFSLEELKAAGISKRVAPTIGIAVDFRRRNKSVESLQGNVQRLKEYRSKLILFPKKMSKPKKGDAEEQELKMATQLKGVVLPVKNVVKPEKARVITDEDRKFSAFTALRQARAHRRLFGIRAKRTKEAKEEAEQSKPRGK</sequence>
<organism evidence="6 7">
    <name type="scientific">Priapulus caudatus</name>
    <name type="common">Priapulid worm</name>
    <dbReference type="NCBI Taxonomy" id="37621"/>
    <lineage>
        <taxon>Eukaryota</taxon>
        <taxon>Metazoa</taxon>
        <taxon>Ecdysozoa</taxon>
        <taxon>Scalidophora</taxon>
        <taxon>Priapulida</taxon>
        <taxon>Priapulimorpha</taxon>
        <taxon>Priapulimorphida</taxon>
        <taxon>Priapulidae</taxon>
        <taxon>Priapulus</taxon>
    </lineage>
</organism>
<evidence type="ECO:0000313" key="6">
    <source>
        <dbReference type="Proteomes" id="UP000695022"/>
    </source>
</evidence>
<dbReference type="InterPro" id="IPR018256">
    <property type="entry name" value="Ribosomal_eL13_CS"/>
</dbReference>
<evidence type="ECO:0000256" key="3">
    <source>
        <dbReference type="ARBA" id="ARBA00023274"/>
    </source>
</evidence>
<dbReference type="HAMAP" id="MF_00499">
    <property type="entry name" value="Ribosomal_eL13"/>
    <property type="match status" value="1"/>
</dbReference>
<dbReference type="PANTHER" id="PTHR11722">
    <property type="entry name" value="60S RIBOSOMAL PROTEIN L13"/>
    <property type="match status" value="1"/>
</dbReference>
<gene>
    <name evidence="7" type="primary">LOC106811558</name>
</gene>
<dbReference type="Pfam" id="PF01294">
    <property type="entry name" value="Ribosomal_L13e"/>
    <property type="match status" value="1"/>
</dbReference>
<accession>A0ABM1EEU2</accession>
<dbReference type="InterPro" id="IPR001380">
    <property type="entry name" value="Ribosomal_eL13"/>
</dbReference>
<protein>
    <recommendedName>
        <fullName evidence="4">60S ribosomal protein L13</fullName>
    </recommendedName>
</protein>
<evidence type="ECO:0000256" key="4">
    <source>
        <dbReference type="RuleBase" id="RU000572"/>
    </source>
</evidence>
<name>A0ABM1EEU2_PRICU</name>
<keyword evidence="6" id="KW-1185">Reference proteome</keyword>
<keyword evidence="3 4" id="KW-0687">Ribonucleoprotein</keyword>
<feature type="compositionally biased region" description="Basic and acidic residues" evidence="5">
    <location>
        <begin position="198"/>
        <end position="213"/>
    </location>
</feature>
<dbReference type="GeneID" id="106811558"/>
<evidence type="ECO:0000256" key="2">
    <source>
        <dbReference type="ARBA" id="ARBA00022980"/>
    </source>
</evidence>